<reference evidence="1" key="2">
    <citation type="submission" date="2020-11" db="EMBL/GenBank/DDBJ databases">
        <authorList>
            <person name="McCartney M.A."/>
            <person name="Auch B."/>
            <person name="Kono T."/>
            <person name="Mallez S."/>
            <person name="Becker A."/>
            <person name="Gohl D.M."/>
            <person name="Silverstein K.A.T."/>
            <person name="Koren S."/>
            <person name="Bechman K.B."/>
            <person name="Herman A."/>
            <person name="Abrahante J.E."/>
            <person name="Garbe J."/>
        </authorList>
    </citation>
    <scope>NUCLEOTIDE SEQUENCE</scope>
    <source>
        <strain evidence="1">Duluth1</strain>
        <tissue evidence="1">Whole animal</tissue>
    </source>
</reference>
<comment type="caution">
    <text evidence="1">The sequence shown here is derived from an EMBL/GenBank/DDBJ whole genome shotgun (WGS) entry which is preliminary data.</text>
</comment>
<evidence type="ECO:0000313" key="1">
    <source>
        <dbReference type="EMBL" id="KAH3895345.1"/>
    </source>
</evidence>
<organism evidence="1 2">
    <name type="scientific">Dreissena polymorpha</name>
    <name type="common">Zebra mussel</name>
    <name type="synonym">Mytilus polymorpha</name>
    <dbReference type="NCBI Taxonomy" id="45954"/>
    <lineage>
        <taxon>Eukaryota</taxon>
        <taxon>Metazoa</taxon>
        <taxon>Spiralia</taxon>
        <taxon>Lophotrochozoa</taxon>
        <taxon>Mollusca</taxon>
        <taxon>Bivalvia</taxon>
        <taxon>Autobranchia</taxon>
        <taxon>Heteroconchia</taxon>
        <taxon>Euheterodonta</taxon>
        <taxon>Imparidentia</taxon>
        <taxon>Neoheterodontei</taxon>
        <taxon>Myida</taxon>
        <taxon>Dreissenoidea</taxon>
        <taxon>Dreissenidae</taxon>
        <taxon>Dreissena</taxon>
    </lineage>
</organism>
<sequence length="80" mass="8685">MRQIHSAKVPEVVTGSASLRGTMPSAAAIRCVNTQFGRRVLIILPWRSCGKSVPVVKYKQADAVVTSLFTGPTGLFTRLR</sequence>
<dbReference type="EMBL" id="JAIWYP010000001">
    <property type="protein sequence ID" value="KAH3895345.1"/>
    <property type="molecule type" value="Genomic_DNA"/>
</dbReference>
<reference evidence="1" key="1">
    <citation type="journal article" date="2019" name="bioRxiv">
        <title>The Genome of the Zebra Mussel, Dreissena polymorpha: A Resource for Invasive Species Research.</title>
        <authorList>
            <person name="McCartney M.A."/>
            <person name="Auch B."/>
            <person name="Kono T."/>
            <person name="Mallez S."/>
            <person name="Zhang Y."/>
            <person name="Obille A."/>
            <person name="Becker A."/>
            <person name="Abrahante J.E."/>
            <person name="Garbe J."/>
            <person name="Badalamenti J.P."/>
            <person name="Herman A."/>
            <person name="Mangelson H."/>
            <person name="Liachko I."/>
            <person name="Sullivan S."/>
            <person name="Sone E.D."/>
            <person name="Koren S."/>
            <person name="Silverstein K.A.T."/>
            <person name="Beckman K.B."/>
            <person name="Gohl D.M."/>
        </authorList>
    </citation>
    <scope>NUCLEOTIDE SEQUENCE</scope>
    <source>
        <strain evidence="1">Duluth1</strain>
        <tissue evidence="1">Whole animal</tissue>
    </source>
</reference>
<protein>
    <submittedName>
        <fullName evidence="1">Uncharacterized protein</fullName>
    </submittedName>
</protein>
<accession>A0A9D4NJD6</accession>
<dbReference type="Proteomes" id="UP000828390">
    <property type="component" value="Unassembled WGS sequence"/>
</dbReference>
<dbReference type="AlphaFoldDB" id="A0A9D4NJD6"/>
<name>A0A9D4NJD6_DREPO</name>
<keyword evidence="2" id="KW-1185">Reference proteome</keyword>
<gene>
    <name evidence="1" type="ORF">DPMN_019507</name>
</gene>
<proteinExistence type="predicted"/>
<evidence type="ECO:0000313" key="2">
    <source>
        <dbReference type="Proteomes" id="UP000828390"/>
    </source>
</evidence>